<keyword evidence="1" id="KW-0732">Signal</keyword>
<proteinExistence type="predicted"/>
<evidence type="ECO:0000256" key="1">
    <source>
        <dbReference type="SAM" id="SignalP"/>
    </source>
</evidence>
<dbReference type="RefSeq" id="WP_217667150.1">
    <property type="nucleotide sequence ID" value="NZ_JAHRID010000001.1"/>
</dbReference>
<feature type="chain" id="PRO_5045089561" evidence="1">
    <location>
        <begin position="22"/>
        <end position="94"/>
    </location>
</feature>
<reference evidence="2 3" key="1">
    <citation type="submission" date="2021-06" db="EMBL/GenBank/DDBJ databases">
        <title>Rheinheimera indica sp. nov., isolated from deep-sea sediment.</title>
        <authorList>
            <person name="Wang Z."/>
            <person name="Zhang X.-Y."/>
        </authorList>
    </citation>
    <scope>NUCLEOTIDE SEQUENCE [LARGE SCALE GENOMIC DNA]</scope>
    <source>
        <strain evidence="2 3">SM2107</strain>
    </source>
</reference>
<protein>
    <submittedName>
        <fullName evidence="2">Uncharacterized protein</fullName>
    </submittedName>
</protein>
<dbReference type="Proteomes" id="UP000704611">
    <property type="component" value="Unassembled WGS sequence"/>
</dbReference>
<accession>A0ABS6MH49</accession>
<evidence type="ECO:0000313" key="3">
    <source>
        <dbReference type="Proteomes" id="UP000704611"/>
    </source>
</evidence>
<sequence length="94" mass="10227">MKIKLVALSLASLLIVGCASTSDVSDNRASRNFEFEVVDENDKVTHICRNERATGSNIGRRNCRTVEQVEADRAQARTELERAQGSLVTPPPGG</sequence>
<organism evidence="2 3">
    <name type="scientific">Arsukibacterium indicum</name>
    <dbReference type="NCBI Taxonomy" id="2848612"/>
    <lineage>
        <taxon>Bacteria</taxon>
        <taxon>Pseudomonadati</taxon>
        <taxon>Pseudomonadota</taxon>
        <taxon>Gammaproteobacteria</taxon>
        <taxon>Chromatiales</taxon>
        <taxon>Chromatiaceae</taxon>
        <taxon>Arsukibacterium</taxon>
    </lineage>
</organism>
<name>A0ABS6MH49_9GAMM</name>
<dbReference type="EMBL" id="JAHRID010000001">
    <property type="protein sequence ID" value="MBV2128122.1"/>
    <property type="molecule type" value="Genomic_DNA"/>
</dbReference>
<gene>
    <name evidence="2" type="ORF">KQY15_03300</name>
</gene>
<comment type="caution">
    <text evidence="2">The sequence shown here is derived from an EMBL/GenBank/DDBJ whole genome shotgun (WGS) entry which is preliminary data.</text>
</comment>
<evidence type="ECO:0000313" key="2">
    <source>
        <dbReference type="EMBL" id="MBV2128122.1"/>
    </source>
</evidence>
<feature type="signal peptide" evidence="1">
    <location>
        <begin position="1"/>
        <end position="21"/>
    </location>
</feature>
<dbReference type="PROSITE" id="PS51257">
    <property type="entry name" value="PROKAR_LIPOPROTEIN"/>
    <property type="match status" value="1"/>
</dbReference>
<keyword evidence="3" id="KW-1185">Reference proteome</keyword>